<dbReference type="Pfam" id="PF14292">
    <property type="entry name" value="SusE"/>
    <property type="match status" value="1"/>
</dbReference>
<organism evidence="2 3">
    <name type="scientific">Chryseotalea sanaruensis</name>
    <dbReference type="NCBI Taxonomy" id="2482724"/>
    <lineage>
        <taxon>Bacteria</taxon>
        <taxon>Pseudomonadati</taxon>
        <taxon>Bacteroidota</taxon>
        <taxon>Cytophagia</taxon>
        <taxon>Cytophagales</taxon>
        <taxon>Chryseotaleaceae</taxon>
        <taxon>Chryseotalea</taxon>
    </lineage>
</organism>
<evidence type="ECO:0000259" key="1">
    <source>
        <dbReference type="Pfam" id="PF14292"/>
    </source>
</evidence>
<dbReference type="AlphaFoldDB" id="A0A401UAZ7"/>
<dbReference type="Gene3D" id="2.60.40.3620">
    <property type="match status" value="1"/>
</dbReference>
<name>A0A401UAZ7_9BACT</name>
<dbReference type="Proteomes" id="UP000288227">
    <property type="component" value="Unassembled WGS sequence"/>
</dbReference>
<accession>A0A401UAZ7</accession>
<keyword evidence="3" id="KW-1185">Reference proteome</keyword>
<dbReference type="InterPro" id="IPR025970">
    <property type="entry name" value="SusE"/>
</dbReference>
<reference evidence="2 3" key="1">
    <citation type="submission" date="2018-11" db="EMBL/GenBank/DDBJ databases">
        <title>Chryseotalea sanarue gen. nov., sp., nov., a member of the family Cytophagaceae, isolated from a brackish lake in Hamamatsu Japan.</title>
        <authorList>
            <person name="Maejima Y."/>
            <person name="Iino T."/>
            <person name="Muraguchi Y."/>
            <person name="Fukuda K."/>
            <person name="Ohkuma M."/>
            <person name="Moriuchi R."/>
            <person name="Dohra H."/>
            <person name="Kimbara K."/>
            <person name="Shintani M."/>
        </authorList>
    </citation>
    <scope>NUCLEOTIDE SEQUENCE [LARGE SCALE GENOMIC DNA]</scope>
    <source>
        <strain evidence="2 3">Ys</strain>
    </source>
</reference>
<dbReference type="EMBL" id="BHXQ01000004">
    <property type="protein sequence ID" value="GCC52059.1"/>
    <property type="molecule type" value="Genomic_DNA"/>
</dbReference>
<proteinExistence type="predicted"/>
<comment type="caution">
    <text evidence="2">The sequence shown here is derived from an EMBL/GenBank/DDBJ whole genome shotgun (WGS) entry which is preliminary data.</text>
</comment>
<evidence type="ECO:0000313" key="2">
    <source>
        <dbReference type="EMBL" id="GCC52059.1"/>
    </source>
</evidence>
<protein>
    <recommendedName>
        <fullName evidence="1">SusE outer membrane protein domain-containing protein</fullName>
    </recommendedName>
</protein>
<gene>
    <name evidence="2" type="ORF">SanaruYs_22910</name>
</gene>
<evidence type="ECO:0000313" key="3">
    <source>
        <dbReference type="Proteomes" id="UP000288227"/>
    </source>
</evidence>
<sequence length="560" mass="60896">MDPVGNWELSTPVPTTPAVNANVVLEDNLPAAAVRFEWQPASASSRFIVQYTVYVVTAGSTGLENALLTLTPGNSGKNAFVEMTAQQLDYILWTRCYPAGAEVDLEWVVVAKSIDKTTTAKQAFSIKRFQNDYMPETMFITGAATEAGDDVAAATPMRAHKDAEGNVTNIFDVYTTLTAGKTYFFRDERNTTSKLFGGEEGTLEGCGAGITAPETGQYRITVNLNSNTYSLLKIDRWSLVGDAVEGGWGGDVPLTYQGNSVWTTTIEFYKPYASAGCIFRANGDWGYLLKRIVNSGNANNTRGNLVMESEAAGMGKVFEDVPGPEIGTYKVTLNLAADAYTYLLEKQGEPEPTPTIIGETANPNGDAVSGNFVFGEYNVPNELYLLADGVMVGTFEKDANTFNSVKFWALQASKTYTINSASDGSGTNYGEVNDGEMAVARDQLYQLSVNFETGRLAWKYYNMKLFHWADVEGGWDARQELLMTYEHPYTFKVSGALSAGFLSKFNSPWEVQFGTDGTALSGTMTNGGANFTGIVSNGTYNASIVVTDDFTSCEYTFVKQ</sequence>
<feature type="domain" description="SusE outer membrane protein" evidence="1">
    <location>
        <begin position="15"/>
        <end position="109"/>
    </location>
</feature>